<comment type="similarity">
    <text evidence="3">Belongs to the metallo-dependent hydrolases superfamily. Phosphotriesterase family.</text>
</comment>
<sequence length="291" mass="32998">MKLQEGITYMHEHVTIDLSGVKKDLDCKLDLLDETIEEFKELKKKGVANVLDVTNRGMGRNIEYALKVKEETGVNIIFSTGYYKEPFLPEEVYRLSEHELKDIMLKEIIEGIDDTNIKAQVIGEIGTSKDKITPIERMLLSLGARVQDETGKPISTHTTLGTLGLEQLEILRENGANLNKVIIGHVDLSGDFDYILRLIDKGAYVAFDTIGKVNYMPEEKRLVMLKEICKRGLSNRVVMSMDITRKSHLKNKGGLGYSYLLDYFIPFIKENGIAESDIENMLIKNAREILK</sequence>
<protein>
    <submittedName>
        <fullName evidence="4">Phosphotriesterase</fullName>
    </submittedName>
</protein>
<name>A0ABW8TT03_9CLOT</name>
<dbReference type="PANTHER" id="PTHR10819">
    <property type="entry name" value="PHOSPHOTRIESTERASE-RELATED"/>
    <property type="match status" value="1"/>
</dbReference>
<evidence type="ECO:0000313" key="4">
    <source>
        <dbReference type="EMBL" id="MFL0268836.1"/>
    </source>
</evidence>
<dbReference type="SUPFAM" id="SSF51556">
    <property type="entry name" value="Metallo-dependent hydrolases"/>
    <property type="match status" value="1"/>
</dbReference>
<evidence type="ECO:0000256" key="3">
    <source>
        <dbReference type="PROSITE-ProRule" id="PRU00679"/>
    </source>
</evidence>
<evidence type="ECO:0000256" key="1">
    <source>
        <dbReference type="ARBA" id="ARBA00022723"/>
    </source>
</evidence>
<gene>
    <name evidence="4" type="ORF">ACJDUH_12105</name>
</gene>
<dbReference type="PANTHER" id="PTHR10819:SF3">
    <property type="entry name" value="PHOSPHOTRIESTERASE-RELATED PROTEIN"/>
    <property type="match status" value="1"/>
</dbReference>
<dbReference type="Proteomes" id="UP001623661">
    <property type="component" value="Unassembled WGS sequence"/>
</dbReference>
<dbReference type="InterPro" id="IPR001559">
    <property type="entry name" value="Phosphotriesterase"/>
</dbReference>
<dbReference type="PIRSF" id="PIRSF016839">
    <property type="entry name" value="PhP"/>
    <property type="match status" value="1"/>
</dbReference>
<keyword evidence="5" id="KW-1185">Reference proteome</keyword>
<keyword evidence="1" id="KW-0479">Metal-binding</keyword>
<accession>A0ABW8TT03</accession>
<dbReference type="EMBL" id="JBJHZY010000002">
    <property type="protein sequence ID" value="MFL0268836.1"/>
    <property type="molecule type" value="Genomic_DNA"/>
</dbReference>
<evidence type="ECO:0000313" key="5">
    <source>
        <dbReference type="Proteomes" id="UP001623661"/>
    </source>
</evidence>
<proteinExistence type="inferred from homology"/>
<keyword evidence="2" id="KW-0378">Hydrolase</keyword>
<organism evidence="4 5">
    <name type="scientific">Candidatus Clostridium radicumherbarum</name>
    <dbReference type="NCBI Taxonomy" id="3381662"/>
    <lineage>
        <taxon>Bacteria</taxon>
        <taxon>Bacillati</taxon>
        <taxon>Bacillota</taxon>
        <taxon>Clostridia</taxon>
        <taxon>Eubacteriales</taxon>
        <taxon>Clostridiaceae</taxon>
        <taxon>Clostridium</taxon>
    </lineage>
</organism>
<dbReference type="RefSeq" id="WP_406765458.1">
    <property type="nucleotide sequence ID" value="NZ_JBJHZY010000002.1"/>
</dbReference>
<dbReference type="InterPro" id="IPR032466">
    <property type="entry name" value="Metal_Hydrolase"/>
</dbReference>
<dbReference type="Pfam" id="PF02126">
    <property type="entry name" value="PTE"/>
    <property type="match status" value="1"/>
</dbReference>
<reference evidence="4 5" key="1">
    <citation type="submission" date="2024-11" db="EMBL/GenBank/DDBJ databases">
        <authorList>
            <person name="Heng Y.C."/>
            <person name="Lim A.C.H."/>
            <person name="Lee J.K.Y."/>
            <person name="Kittelmann S."/>
        </authorList>
    </citation>
    <scope>NUCLEOTIDE SEQUENCE [LARGE SCALE GENOMIC DNA]</scope>
    <source>
        <strain evidence="4 5">WILCCON 0202</strain>
    </source>
</reference>
<evidence type="ECO:0000256" key="2">
    <source>
        <dbReference type="ARBA" id="ARBA00022801"/>
    </source>
</evidence>
<dbReference type="PROSITE" id="PS51347">
    <property type="entry name" value="PHOSPHOTRIESTERASE_2"/>
    <property type="match status" value="1"/>
</dbReference>
<dbReference type="Gene3D" id="3.20.20.140">
    <property type="entry name" value="Metal-dependent hydrolases"/>
    <property type="match status" value="1"/>
</dbReference>
<comment type="caution">
    <text evidence="3">Lacks conserved residue(s) required for the propagation of feature annotation.</text>
</comment>
<comment type="caution">
    <text evidence="4">The sequence shown here is derived from an EMBL/GenBank/DDBJ whole genome shotgun (WGS) entry which is preliminary data.</text>
</comment>